<accession>A0A9P6H281</accession>
<dbReference type="OrthoDB" id="3027237at2759"/>
<feature type="compositionally biased region" description="Polar residues" evidence="1">
    <location>
        <begin position="178"/>
        <end position="187"/>
    </location>
</feature>
<dbReference type="EMBL" id="WIUZ02000026">
    <property type="protein sequence ID" value="KAF9777931.1"/>
    <property type="molecule type" value="Genomic_DNA"/>
</dbReference>
<evidence type="ECO:0000313" key="3">
    <source>
        <dbReference type="Proteomes" id="UP000736335"/>
    </source>
</evidence>
<feature type="region of interest" description="Disordered" evidence="1">
    <location>
        <begin position="177"/>
        <end position="206"/>
    </location>
</feature>
<reference evidence="2" key="2">
    <citation type="submission" date="2020-11" db="EMBL/GenBank/DDBJ databases">
        <authorList>
            <consortium name="DOE Joint Genome Institute"/>
            <person name="Kuo A."/>
            <person name="Miyauchi S."/>
            <person name="Kiss E."/>
            <person name="Drula E."/>
            <person name="Kohler A."/>
            <person name="Sanchez-Garcia M."/>
            <person name="Andreopoulos B."/>
            <person name="Barry K.W."/>
            <person name="Bonito G."/>
            <person name="Buee M."/>
            <person name="Carver A."/>
            <person name="Chen C."/>
            <person name="Cichocki N."/>
            <person name="Clum A."/>
            <person name="Culley D."/>
            <person name="Crous P.W."/>
            <person name="Fauchery L."/>
            <person name="Girlanda M."/>
            <person name="Hayes R."/>
            <person name="Keri Z."/>
            <person name="Labutti K."/>
            <person name="Lipzen A."/>
            <person name="Lombard V."/>
            <person name="Magnuson J."/>
            <person name="Maillard F."/>
            <person name="Morin E."/>
            <person name="Murat C."/>
            <person name="Nolan M."/>
            <person name="Ohm R."/>
            <person name="Pangilinan J."/>
            <person name="Pereira M."/>
            <person name="Perotto S."/>
            <person name="Peter M."/>
            <person name="Riley R."/>
            <person name="Sitrit Y."/>
            <person name="Stielow B."/>
            <person name="Szollosi G."/>
            <person name="Zifcakova L."/>
            <person name="Stursova M."/>
            <person name="Spatafora J.W."/>
            <person name="Tedersoo L."/>
            <person name="Vaario L.-M."/>
            <person name="Yamada A."/>
            <person name="Yan M."/>
            <person name="Wang P."/>
            <person name="Xu J."/>
            <person name="Bruns T."/>
            <person name="Baldrian P."/>
            <person name="Vilgalys R."/>
            <person name="Henrissat B."/>
            <person name="Grigoriev I.V."/>
            <person name="Hibbett D."/>
            <person name="Nagy L.G."/>
            <person name="Martin F.M."/>
        </authorList>
    </citation>
    <scope>NUCLEOTIDE SEQUENCE</scope>
    <source>
        <strain evidence="2">UH-Tt-Lm1</strain>
    </source>
</reference>
<dbReference type="Proteomes" id="UP000736335">
    <property type="component" value="Unassembled WGS sequence"/>
</dbReference>
<feature type="region of interest" description="Disordered" evidence="1">
    <location>
        <begin position="1"/>
        <end position="45"/>
    </location>
</feature>
<protein>
    <submittedName>
        <fullName evidence="2">Uncharacterized protein</fullName>
    </submittedName>
</protein>
<reference evidence="2" key="1">
    <citation type="journal article" date="2020" name="Nat. Commun.">
        <title>Large-scale genome sequencing of mycorrhizal fungi provides insights into the early evolution of symbiotic traits.</title>
        <authorList>
            <person name="Miyauchi S."/>
            <person name="Kiss E."/>
            <person name="Kuo A."/>
            <person name="Drula E."/>
            <person name="Kohler A."/>
            <person name="Sanchez-Garcia M."/>
            <person name="Morin E."/>
            <person name="Andreopoulos B."/>
            <person name="Barry K.W."/>
            <person name="Bonito G."/>
            <person name="Buee M."/>
            <person name="Carver A."/>
            <person name="Chen C."/>
            <person name="Cichocki N."/>
            <person name="Clum A."/>
            <person name="Culley D."/>
            <person name="Crous P.W."/>
            <person name="Fauchery L."/>
            <person name="Girlanda M."/>
            <person name="Hayes R.D."/>
            <person name="Keri Z."/>
            <person name="LaButti K."/>
            <person name="Lipzen A."/>
            <person name="Lombard V."/>
            <person name="Magnuson J."/>
            <person name="Maillard F."/>
            <person name="Murat C."/>
            <person name="Nolan M."/>
            <person name="Ohm R.A."/>
            <person name="Pangilinan J."/>
            <person name="Pereira M.F."/>
            <person name="Perotto S."/>
            <person name="Peter M."/>
            <person name="Pfister S."/>
            <person name="Riley R."/>
            <person name="Sitrit Y."/>
            <person name="Stielow J.B."/>
            <person name="Szollosi G."/>
            <person name="Zifcakova L."/>
            <person name="Stursova M."/>
            <person name="Spatafora J.W."/>
            <person name="Tedersoo L."/>
            <person name="Vaario L.M."/>
            <person name="Yamada A."/>
            <person name="Yan M."/>
            <person name="Wang P."/>
            <person name="Xu J."/>
            <person name="Bruns T."/>
            <person name="Baldrian P."/>
            <person name="Vilgalys R."/>
            <person name="Dunand C."/>
            <person name="Henrissat B."/>
            <person name="Grigoriev I.V."/>
            <person name="Hibbett D."/>
            <person name="Nagy L.G."/>
            <person name="Martin F.M."/>
        </authorList>
    </citation>
    <scope>NUCLEOTIDE SEQUENCE</scope>
    <source>
        <strain evidence="2">UH-Tt-Lm1</strain>
    </source>
</reference>
<organism evidence="2 3">
    <name type="scientific">Thelephora terrestris</name>
    <dbReference type="NCBI Taxonomy" id="56493"/>
    <lineage>
        <taxon>Eukaryota</taxon>
        <taxon>Fungi</taxon>
        <taxon>Dikarya</taxon>
        <taxon>Basidiomycota</taxon>
        <taxon>Agaricomycotina</taxon>
        <taxon>Agaricomycetes</taxon>
        <taxon>Thelephorales</taxon>
        <taxon>Thelephoraceae</taxon>
        <taxon>Thelephora</taxon>
    </lineage>
</organism>
<dbReference type="AlphaFoldDB" id="A0A9P6H281"/>
<sequence length="292" mass="32836">MNRSQPRKKAKQVRGDPDPNIGSGTSDSDIKNDSGSDSTNVSETGIVEKIRKENCCARCDTPCVLLTNATHHRYSMEELSMWATMINHSEWESYRRPPKEVLERVYKNYPRVMLPTDLTGQPTVLAKGRRPPASDSAYSYPPNPFPGWNPYLAGRFLNVPPGPSYPIPGPSTVPFYSPDTTTSYTNIPPNPPADKERYRSPSNDDQSVEYPTISDFFVELETIDRGNHYFTNYMNLFNQHGYFHLDELAVDSLTAERMVEIIPGMTDGTARAIKTKVSSKIKKIKGGNRAKH</sequence>
<comment type="caution">
    <text evidence="2">The sequence shown here is derived from an EMBL/GenBank/DDBJ whole genome shotgun (WGS) entry which is preliminary data.</text>
</comment>
<name>A0A9P6H281_9AGAM</name>
<gene>
    <name evidence="2" type="ORF">BJ322DRAFT_1114690</name>
</gene>
<proteinExistence type="predicted"/>
<keyword evidence="3" id="KW-1185">Reference proteome</keyword>
<feature type="compositionally biased region" description="Basic residues" evidence="1">
    <location>
        <begin position="1"/>
        <end position="12"/>
    </location>
</feature>
<evidence type="ECO:0000313" key="2">
    <source>
        <dbReference type="EMBL" id="KAF9777931.1"/>
    </source>
</evidence>
<evidence type="ECO:0000256" key="1">
    <source>
        <dbReference type="SAM" id="MobiDB-lite"/>
    </source>
</evidence>